<dbReference type="InterPro" id="IPR036964">
    <property type="entry name" value="RASGEF_cat_dom_sf"/>
</dbReference>
<name>A0A8H4VPF1_9AGAR</name>
<keyword evidence="2 3" id="KW-0344">Guanine-nucleotide releasing factor</keyword>
<dbReference type="Pfam" id="PF00617">
    <property type="entry name" value="RasGEF"/>
    <property type="match status" value="1"/>
</dbReference>
<keyword evidence="12" id="KW-1185">Reference proteome</keyword>
<feature type="domain" description="WW" evidence="9">
    <location>
        <begin position="256"/>
        <end position="290"/>
    </location>
</feature>
<dbReference type="InterPro" id="IPR001895">
    <property type="entry name" value="RASGEF_cat_dom"/>
</dbReference>
<dbReference type="Proteomes" id="UP000521872">
    <property type="component" value="Unassembled WGS sequence"/>
</dbReference>
<dbReference type="GO" id="GO:0007265">
    <property type="term" value="P:Ras protein signal transduction"/>
    <property type="evidence" value="ECO:0007669"/>
    <property type="project" value="TreeGrafter"/>
</dbReference>
<feature type="region of interest" description="Disordered" evidence="6">
    <location>
        <begin position="441"/>
        <end position="465"/>
    </location>
</feature>
<evidence type="ECO:0000313" key="12">
    <source>
        <dbReference type="Proteomes" id="UP000521872"/>
    </source>
</evidence>
<feature type="domain" description="N-terminal Ras-GEF" evidence="10">
    <location>
        <begin position="919"/>
        <end position="1050"/>
    </location>
</feature>
<feature type="domain" description="Ras-GEF" evidence="8">
    <location>
        <begin position="1084"/>
        <end position="1319"/>
    </location>
</feature>
<dbReference type="InterPro" id="IPR000651">
    <property type="entry name" value="Ras-like_Gua-exchang_fac_N"/>
</dbReference>
<evidence type="ECO:0000256" key="1">
    <source>
        <dbReference type="ARBA" id="ARBA00022443"/>
    </source>
</evidence>
<dbReference type="InterPro" id="IPR023578">
    <property type="entry name" value="Ras_GEF_dom_sf"/>
</dbReference>
<feature type="region of interest" description="Disordered" evidence="6">
    <location>
        <begin position="302"/>
        <end position="349"/>
    </location>
</feature>
<keyword evidence="5" id="KW-0175">Coiled coil</keyword>
<evidence type="ECO:0000256" key="2">
    <source>
        <dbReference type="ARBA" id="ARBA00022658"/>
    </source>
</evidence>
<dbReference type="InterPro" id="IPR001452">
    <property type="entry name" value="SH3_domain"/>
</dbReference>
<dbReference type="InterPro" id="IPR036028">
    <property type="entry name" value="SH3-like_dom_sf"/>
</dbReference>
<feature type="domain" description="SH3" evidence="7">
    <location>
        <begin position="51"/>
        <end position="110"/>
    </location>
</feature>
<dbReference type="CDD" id="cd00155">
    <property type="entry name" value="RasGEF"/>
    <property type="match status" value="1"/>
</dbReference>
<evidence type="ECO:0008006" key="13">
    <source>
        <dbReference type="Google" id="ProtNLM"/>
    </source>
</evidence>
<feature type="compositionally biased region" description="Polar residues" evidence="6">
    <location>
        <begin position="239"/>
        <end position="260"/>
    </location>
</feature>
<dbReference type="CDD" id="cd11883">
    <property type="entry name" value="SH3_Sdc25"/>
    <property type="match status" value="1"/>
</dbReference>
<comment type="caution">
    <text evidence="11">The sequence shown here is derived from an EMBL/GenBank/DDBJ whole genome shotgun (WGS) entry which is preliminary data.</text>
</comment>
<dbReference type="SMART" id="SM00147">
    <property type="entry name" value="RasGEF"/>
    <property type="match status" value="1"/>
</dbReference>
<dbReference type="CDD" id="cd06224">
    <property type="entry name" value="REM"/>
    <property type="match status" value="1"/>
</dbReference>
<dbReference type="PRINTS" id="PR00452">
    <property type="entry name" value="SH3DOMAIN"/>
</dbReference>
<dbReference type="SUPFAM" id="SSF48366">
    <property type="entry name" value="Ras GEF"/>
    <property type="match status" value="1"/>
</dbReference>
<accession>A0A8H4VPF1</accession>
<dbReference type="SUPFAM" id="SSF50044">
    <property type="entry name" value="SH3-domain"/>
    <property type="match status" value="1"/>
</dbReference>
<feature type="compositionally biased region" description="Polar residues" evidence="6">
    <location>
        <begin position="223"/>
        <end position="232"/>
    </location>
</feature>
<evidence type="ECO:0000256" key="6">
    <source>
        <dbReference type="SAM" id="MobiDB-lite"/>
    </source>
</evidence>
<dbReference type="PROSITE" id="PS50002">
    <property type="entry name" value="SH3"/>
    <property type="match status" value="1"/>
</dbReference>
<dbReference type="SMART" id="SM00229">
    <property type="entry name" value="RasGEFN"/>
    <property type="match status" value="1"/>
</dbReference>
<dbReference type="PROSITE" id="PS50020">
    <property type="entry name" value="WW_DOMAIN_2"/>
    <property type="match status" value="1"/>
</dbReference>
<dbReference type="Pfam" id="PF23518">
    <property type="entry name" value="WW_2"/>
    <property type="match status" value="1"/>
</dbReference>
<evidence type="ECO:0000256" key="5">
    <source>
        <dbReference type="SAM" id="Coils"/>
    </source>
</evidence>
<dbReference type="PROSITE" id="PS50212">
    <property type="entry name" value="RASGEF_NTER"/>
    <property type="match status" value="1"/>
</dbReference>
<dbReference type="PANTHER" id="PTHR23113">
    <property type="entry name" value="GUANINE NUCLEOTIDE EXCHANGE FACTOR"/>
    <property type="match status" value="1"/>
</dbReference>
<dbReference type="Gene3D" id="2.20.70.10">
    <property type="match status" value="1"/>
</dbReference>
<dbReference type="InterPro" id="IPR057827">
    <property type="entry name" value="WW_fungi"/>
</dbReference>
<dbReference type="GO" id="GO:0005085">
    <property type="term" value="F:guanyl-nucleotide exchange factor activity"/>
    <property type="evidence" value="ECO:0007669"/>
    <property type="project" value="UniProtKB-KW"/>
</dbReference>
<feature type="compositionally biased region" description="Low complexity" evidence="6">
    <location>
        <begin position="21"/>
        <end position="46"/>
    </location>
</feature>
<gene>
    <name evidence="11" type="ORF">D9613_005997</name>
</gene>
<feature type="region of interest" description="Disordered" evidence="6">
    <location>
        <begin position="15"/>
        <end position="46"/>
    </location>
</feature>
<dbReference type="Pfam" id="PF00618">
    <property type="entry name" value="RasGEF_N"/>
    <property type="match status" value="1"/>
</dbReference>
<evidence type="ECO:0000256" key="3">
    <source>
        <dbReference type="PROSITE-ProRule" id="PRU00168"/>
    </source>
</evidence>
<dbReference type="PROSITE" id="PS50009">
    <property type="entry name" value="RASGEF_CAT"/>
    <property type="match status" value="1"/>
</dbReference>
<dbReference type="GO" id="GO:0005886">
    <property type="term" value="C:plasma membrane"/>
    <property type="evidence" value="ECO:0007669"/>
    <property type="project" value="TreeGrafter"/>
</dbReference>
<keyword evidence="1 4" id="KW-0728">SH3 domain</keyword>
<evidence type="ECO:0000256" key="4">
    <source>
        <dbReference type="PROSITE-ProRule" id="PRU00192"/>
    </source>
</evidence>
<dbReference type="Gene3D" id="1.10.840.10">
    <property type="entry name" value="Ras guanine-nucleotide exchange factors catalytic domain"/>
    <property type="match status" value="1"/>
</dbReference>
<evidence type="ECO:0000259" key="9">
    <source>
        <dbReference type="PROSITE" id="PS50020"/>
    </source>
</evidence>
<evidence type="ECO:0000259" key="10">
    <source>
        <dbReference type="PROSITE" id="PS50212"/>
    </source>
</evidence>
<dbReference type="InterPro" id="IPR008937">
    <property type="entry name" value="Ras-like_GEF"/>
</dbReference>
<dbReference type="FunFam" id="2.30.30.40:FF:000072">
    <property type="entry name" value="Unconventional Myosin IB"/>
    <property type="match status" value="1"/>
</dbReference>
<dbReference type="InterPro" id="IPR001202">
    <property type="entry name" value="WW_dom"/>
</dbReference>
<protein>
    <recommendedName>
        <fullName evidence="13">Ras GEF</fullName>
    </recommendedName>
</protein>
<proteinExistence type="predicted"/>
<feature type="compositionally biased region" description="Polar residues" evidence="6">
    <location>
        <begin position="328"/>
        <end position="347"/>
    </location>
</feature>
<dbReference type="EMBL" id="JAACJL010000030">
    <property type="protein sequence ID" value="KAF4617443.1"/>
    <property type="molecule type" value="Genomic_DNA"/>
</dbReference>
<organism evidence="11 12">
    <name type="scientific">Agrocybe pediades</name>
    <dbReference type="NCBI Taxonomy" id="84607"/>
    <lineage>
        <taxon>Eukaryota</taxon>
        <taxon>Fungi</taxon>
        <taxon>Dikarya</taxon>
        <taxon>Basidiomycota</taxon>
        <taxon>Agaricomycotina</taxon>
        <taxon>Agaricomycetes</taxon>
        <taxon>Agaricomycetidae</taxon>
        <taxon>Agaricales</taxon>
        <taxon>Agaricineae</taxon>
        <taxon>Strophariaceae</taxon>
        <taxon>Agrocybe</taxon>
    </lineage>
</organism>
<dbReference type="Pfam" id="PF00018">
    <property type="entry name" value="SH3_1"/>
    <property type="match status" value="1"/>
</dbReference>
<evidence type="ECO:0000259" key="7">
    <source>
        <dbReference type="PROSITE" id="PS50002"/>
    </source>
</evidence>
<dbReference type="PANTHER" id="PTHR23113:SF368">
    <property type="entry name" value="CELL DIVISION CONTROL PROTEIN 25"/>
    <property type="match status" value="1"/>
</dbReference>
<feature type="region of interest" description="Disordered" evidence="6">
    <location>
        <begin position="198"/>
        <end position="260"/>
    </location>
</feature>
<feature type="coiled-coil region" evidence="5">
    <location>
        <begin position="495"/>
        <end position="522"/>
    </location>
</feature>
<evidence type="ECO:0000259" key="8">
    <source>
        <dbReference type="PROSITE" id="PS50009"/>
    </source>
</evidence>
<reference evidence="11 12" key="1">
    <citation type="submission" date="2019-12" db="EMBL/GenBank/DDBJ databases">
        <authorList>
            <person name="Floudas D."/>
            <person name="Bentzer J."/>
            <person name="Ahren D."/>
            <person name="Johansson T."/>
            <person name="Persson P."/>
            <person name="Tunlid A."/>
        </authorList>
    </citation>
    <scope>NUCLEOTIDE SEQUENCE [LARGE SCALE GENOMIC DNA]</scope>
    <source>
        <strain evidence="11 12">CBS 102.39</strain>
    </source>
</reference>
<evidence type="ECO:0000313" key="11">
    <source>
        <dbReference type="EMBL" id="KAF4617443.1"/>
    </source>
</evidence>
<dbReference type="SMART" id="SM00326">
    <property type="entry name" value="SH3"/>
    <property type="match status" value="1"/>
</dbReference>
<sequence>MATAVYAHSYVPEPARSNTASLSSTSGSSGQGQPLSLQQPDDQQPGMEEQYNTLFCRALYDYDAQDPSALSFRTDDIIEVLTQQPSGWWDGLLGEERGWFPSNYVTIISDEEAELAFSQAELSTVDGQNSVIHPTSTDMVMTPEVQSENEEWLNNEVPHRNGHIGSNGATSLNGNQPSDFWIPEVTPDGQIYYVNTQTGQRSRDLPQEAEDEISDSELAGLASQPSSRSGTSAGLAFGPSNTADVSSSADEGPTLNGSSESWVKKLADDGVSHYYVNKHDGRIEWTSPDGMGVAAIRTTTSFPSATSRQPDISRLSVYSDDSDIQPYDQVSSARPRKQNGTAHNGVSSPAWLEPNQVAVMELTSAERIARSLQQALEPPPPAIITDLSAVAKKSIQAVIANVQAGGVFRQPEDDQKMDQLIYSSVLAVRNLLYVASSPIQPTSSNLPGGMRESKSTSSQAPLKPAQRKVTATLSRLVLSARAMQYDSGSHVADTLNRIESDSEELERAISSFLLEVQRNERNQPSPYSPKRLHGVFSTANIGLGLVGGGMAGSWKGFGYVSTEDEARTPHKVLDQEVVSEISISTDKLKERLSALNQALRLQASDSGETILLVDFHRYFAHPEIEVEQIRLRVQELVTSVSAFLALMADVHVARHVDIDGIRQSGDSATNDQYSQSVEKARQLVRTLEAVTQSIYDDSSALLLTTQSLHDPSQGPVFPTGEEEEKYDLLDHLSSSLSGNIVQLQKLFEELLSVGHEQAEVAQGDYADSIEWRMSRIRMSVINDDFGANLSDPYKLSSPYETENEDVVDFGDAVGRTFRKPAQQPAANSSYDLYGTFGDEMSRDIEPSVDETLVAGSTTDLVDDVNADEDERPAAKAPARPAGDKLAKILGKEYADKVAADLQPWYLRSNYSPSDIIIEVDGSVRGGTVPALVERLTAHEHLDTSFIKAFLMTFKSFTTLDELFDLLVARFRIQPPENLTPAELEEWGKLKQHVIQVRVMNTLKAMVVEEGVLEKEDMHILERMKEFISTEDVSKFAAAKHLMIQIDRVQNQGGEAKTLVSTTVGVPPPPILPKSGKKLKLLDIDPLELARQLTLIESELYQKIKPMECLQRSREQKSDSADNITTVIQTSNRIADWVAHLILSKEDSRRRAAVVKHLIAVADRCRTLNNFSTMIAITSGLNTPPIRRLKRTWEQVSQRFMAQFGACEMTIDSNKNFTKYRSLMASVTPPCVPFIGVFLSTLQFIQDGNNDNLPGGLVNFRKRQKASEVINDIKRWQALPFNFTPLPNVQAFIKESLDQFSDTRASSDHFWHLSLEREPREREDEKMARLLQESGFL</sequence>
<dbReference type="Gene3D" id="1.20.870.10">
    <property type="entry name" value="Son of sevenless (SoS) protein Chain: S domain 1"/>
    <property type="match status" value="1"/>
</dbReference>
<dbReference type="Gene3D" id="2.30.30.40">
    <property type="entry name" value="SH3 Domains"/>
    <property type="match status" value="1"/>
</dbReference>